<dbReference type="EMBL" id="SLVJ01000005">
    <property type="protein sequence ID" value="TCM68437.1"/>
    <property type="molecule type" value="Genomic_DNA"/>
</dbReference>
<proteinExistence type="predicted"/>
<reference evidence="2 3" key="1">
    <citation type="submission" date="2019-03" db="EMBL/GenBank/DDBJ databases">
        <title>Genomic analyses of the natural microbiome of Caenorhabditis elegans.</title>
        <authorList>
            <person name="Samuel B."/>
        </authorList>
    </citation>
    <scope>NUCLEOTIDE SEQUENCE [LARGE SCALE GENOMIC DNA]</scope>
    <source>
        <strain evidence="2 3">JUb89</strain>
    </source>
</reference>
<keyword evidence="1" id="KW-1133">Transmembrane helix</keyword>
<comment type="caution">
    <text evidence="2">The sequence shown here is derived from an EMBL/GenBank/DDBJ whole genome shotgun (WGS) entry which is preliminary data.</text>
</comment>
<dbReference type="AlphaFoldDB" id="A0A4R1XV69"/>
<organism evidence="2 3">
    <name type="scientific">Acinetobacter calcoaceticus</name>
    <dbReference type="NCBI Taxonomy" id="471"/>
    <lineage>
        <taxon>Bacteria</taxon>
        <taxon>Pseudomonadati</taxon>
        <taxon>Pseudomonadota</taxon>
        <taxon>Gammaproteobacteria</taxon>
        <taxon>Moraxellales</taxon>
        <taxon>Moraxellaceae</taxon>
        <taxon>Acinetobacter</taxon>
        <taxon>Acinetobacter calcoaceticus/baumannii complex</taxon>
    </lineage>
</organism>
<protein>
    <submittedName>
        <fullName evidence="2">Uncharacterized protein</fullName>
    </submittedName>
</protein>
<keyword evidence="3" id="KW-1185">Reference proteome</keyword>
<evidence type="ECO:0000256" key="1">
    <source>
        <dbReference type="SAM" id="Phobius"/>
    </source>
</evidence>
<dbReference type="Proteomes" id="UP000294963">
    <property type="component" value="Unassembled WGS sequence"/>
</dbReference>
<name>A0A4R1XV69_ACICA</name>
<gene>
    <name evidence="2" type="ORF">EC844_105141</name>
</gene>
<evidence type="ECO:0000313" key="3">
    <source>
        <dbReference type="Proteomes" id="UP000294963"/>
    </source>
</evidence>
<accession>A0A4R1XV69</accession>
<sequence length="80" mass="8998">MSWLLLWKYKYWIAIAVLSFICVGQLAYTNKLSGQIIKADAEKTVAVAKAIKPYQDAIDQAKTDAATTERIYSENLLKAE</sequence>
<keyword evidence="1" id="KW-0812">Transmembrane</keyword>
<evidence type="ECO:0000313" key="2">
    <source>
        <dbReference type="EMBL" id="TCM68437.1"/>
    </source>
</evidence>
<keyword evidence="1" id="KW-0472">Membrane</keyword>
<feature type="transmembrane region" description="Helical" evidence="1">
    <location>
        <begin position="12"/>
        <end position="28"/>
    </location>
</feature>